<dbReference type="Proteomes" id="UP000030854">
    <property type="component" value="Unassembled WGS sequence"/>
</dbReference>
<dbReference type="EMBL" id="JNVN01003028">
    <property type="protein sequence ID" value="KHJ31283.1"/>
    <property type="molecule type" value="Genomic_DNA"/>
</dbReference>
<comment type="caution">
    <text evidence="1">The sequence shown here is derived from an EMBL/GenBank/DDBJ whole genome shotgun (WGS) entry which is preliminary data.</text>
</comment>
<proteinExistence type="predicted"/>
<reference evidence="1 2" key="1">
    <citation type="journal article" date="2014" name="BMC Genomics">
        <title>Adaptive genomic structural variation in the grape powdery mildew pathogen, Erysiphe necator.</title>
        <authorList>
            <person name="Jones L."/>
            <person name="Riaz S."/>
            <person name="Morales-Cruz A."/>
            <person name="Amrine K.C."/>
            <person name="McGuire B."/>
            <person name="Gubler W.D."/>
            <person name="Walker M.A."/>
            <person name="Cantu D."/>
        </authorList>
    </citation>
    <scope>NUCLEOTIDE SEQUENCE [LARGE SCALE GENOMIC DNA]</scope>
    <source>
        <strain evidence="2">c</strain>
    </source>
</reference>
<name>A0A0B1NZC0_UNCNE</name>
<dbReference type="AlphaFoldDB" id="A0A0B1NZC0"/>
<protein>
    <submittedName>
        <fullName evidence="1">Putative eka-like protein</fullName>
    </submittedName>
</protein>
<sequence>MAFFAKAPRSSFRVFDKSGVMRTFKNQRSPEFCKRCDGHHPPKNCSREPSCGNCGSTMYSEDLCMAQTRCKNCGGTHRSDIKKSLARPTRFGLPPEEQLKTYRQAGEREYQAILRANAAEKMATIAEREGGNITSSQSSKITDAFPIESTVVDTMRL</sequence>
<organism evidence="1 2">
    <name type="scientific">Uncinula necator</name>
    <name type="common">Grape powdery mildew</name>
    <dbReference type="NCBI Taxonomy" id="52586"/>
    <lineage>
        <taxon>Eukaryota</taxon>
        <taxon>Fungi</taxon>
        <taxon>Dikarya</taxon>
        <taxon>Ascomycota</taxon>
        <taxon>Pezizomycotina</taxon>
        <taxon>Leotiomycetes</taxon>
        <taxon>Erysiphales</taxon>
        <taxon>Erysiphaceae</taxon>
        <taxon>Erysiphe</taxon>
    </lineage>
</organism>
<accession>A0A0B1NZC0</accession>
<evidence type="ECO:0000313" key="2">
    <source>
        <dbReference type="Proteomes" id="UP000030854"/>
    </source>
</evidence>
<evidence type="ECO:0000313" key="1">
    <source>
        <dbReference type="EMBL" id="KHJ31283.1"/>
    </source>
</evidence>
<keyword evidence="2" id="KW-1185">Reference proteome</keyword>
<gene>
    <name evidence="1" type="ORF">EV44_g3983</name>
</gene>
<dbReference type="HOGENOM" id="CLU_018153_4_2_1"/>